<organism evidence="2">
    <name type="scientific">Muribaculaceae bacterium Z82</name>
    <dbReference type="NCBI Taxonomy" id="2304548"/>
    <lineage>
        <taxon>Bacteria</taxon>
        <taxon>Pseudomonadati</taxon>
        <taxon>Bacteroidota</taxon>
        <taxon>Bacteroidia</taxon>
        <taxon>Bacteroidales</taxon>
        <taxon>Muribaculaceae</taxon>
    </lineage>
</organism>
<reference evidence="2" key="1">
    <citation type="submission" date="2018-08" db="EMBL/GenBank/DDBJ databases">
        <title>Murine metabolic-syndrome-specific gut microbial biobank.</title>
        <authorList>
            <person name="Liu C."/>
        </authorList>
    </citation>
    <scope>NUCLEOTIDE SEQUENCE [LARGE SCALE GENOMIC DNA]</scope>
    <source>
        <strain evidence="2">Z82</strain>
    </source>
</reference>
<dbReference type="Gene3D" id="3.40.50.1820">
    <property type="entry name" value="alpha/beta hydrolase"/>
    <property type="match status" value="1"/>
</dbReference>
<dbReference type="EMBL" id="QWKH01000074">
    <property type="protein sequence ID" value="NBI35106.1"/>
    <property type="molecule type" value="Genomic_DNA"/>
</dbReference>
<evidence type="ECO:0000313" key="2">
    <source>
        <dbReference type="EMBL" id="NBI35106.1"/>
    </source>
</evidence>
<dbReference type="Pfam" id="PF12697">
    <property type="entry name" value="Abhydrolase_6"/>
    <property type="match status" value="1"/>
</dbReference>
<name>A0A7C9NVQ4_9BACT</name>
<dbReference type="SUPFAM" id="SSF53474">
    <property type="entry name" value="alpha/beta-Hydrolases"/>
    <property type="match status" value="1"/>
</dbReference>
<dbReference type="InterPro" id="IPR029058">
    <property type="entry name" value="AB_hydrolase_fold"/>
</dbReference>
<dbReference type="InterPro" id="IPR050266">
    <property type="entry name" value="AB_hydrolase_sf"/>
</dbReference>
<dbReference type="GO" id="GO:0016787">
    <property type="term" value="F:hydrolase activity"/>
    <property type="evidence" value="ECO:0007669"/>
    <property type="project" value="UniProtKB-KW"/>
</dbReference>
<dbReference type="AlphaFoldDB" id="A0A7C9NVQ4"/>
<dbReference type="PANTHER" id="PTHR43798">
    <property type="entry name" value="MONOACYLGLYCEROL LIPASE"/>
    <property type="match status" value="1"/>
</dbReference>
<keyword evidence="2" id="KW-0378">Hydrolase</keyword>
<protein>
    <submittedName>
        <fullName evidence="2">Alpha/beta hydrolase</fullName>
    </submittedName>
</protein>
<gene>
    <name evidence="2" type="ORF">D1639_08715</name>
</gene>
<sequence>MSPTALAERTYETPLGAICYWVSQTVDPSLPWLVFLPGLTADHRLFDKQVEHFAGRANVLTWDAPSHGRSRPFALAWTMDDLARYLHGILAQEGAGRPVLVGQSMGGYTAQAFMDLFPGQARGFVSVDSCPLQRSYYTGWELAALRHVKLMFLSFPWKSLVSLGANNNSTTEYGQALMGEMMRDYTKREYCELAAHGYRILADAVAADRPCRIDCPFLILCGQKDRAGSAKRYNRAWERNTGNPVRWIPNAGHNSNCDNPAAVNAAIDQLLESLA</sequence>
<dbReference type="InterPro" id="IPR000073">
    <property type="entry name" value="AB_hydrolase_1"/>
</dbReference>
<proteinExistence type="predicted"/>
<evidence type="ECO:0000259" key="1">
    <source>
        <dbReference type="Pfam" id="PF12697"/>
    </source>
</evidence>
<accession>A0A7C9NVQ4</accession>
<comment type="caution">
    <text evidence="2">The sequence shown here is derived from an EMBL/GenBank/DDBJ whole genome shotgun (WGS) entry which is preliminary data.</text>
</comment>
<feature type="domain" description="AB hydrolase-1" evidence="1">
    <location>
        <begin position="33"/>
        <end position="266"/>
    </location>
</feature>